<sequence>MRLPLLLLLFLAIPTQSFLSLSFDSTHFLVATRTERVSSTAKYGLRTFVKKRIAGWLPKYSRRKRNGKQEPQIDPEYERSVAQPIDASESSPEYLSSSSYGEEEEYAISQKEPISATALLNTDEKPTPQTSSRYDSDRLYNNLSNLSSQALYSLPPLDHELTELEQEFRQILSDFTQYTARDILCLRDYRTRVLCEGVIASADEPLVYRAFEILFEDLYPLRVAGRIVAKKLFNVIEESIQDHEREVAEVTETTGLAQKDVEGARLGFLSVAVPLNGKPYFTVDQLLKTAIASTIVDTLGFDNPRVFLERINTQTTGRLQFSELMMGLHKCAEELCALEDCNAAQTIQQIVVDLVEFPSALPSEKDAKRQRYSERYDDMVHAFRQWEGRMPENSPDMGRRQERIMEVVQGCFRGAENKYVVNALRILYTDYSGLRVAGDLIFGIVSKLMKNR</sequence>
<dbReference type="OrthoDB" id="44177at2759"/>
<proteinExistence type="predicted"/>
<dbReference type="AlphaFoldDB" id="A0A1Z5KIG9"/>
<accession>A0A1Z5KIG9</accession>
<feature type="region of interest" description="Disordered" evidence="1">
    <location>
        <begin position="63"/>
        <end position="96"/>
    </location>
</feature>
<keyword evidence="2" id="KW-0732">Signal</keyword>
<protein>
    <recommendedName>
        <fullName evidence="5">EF-hand domain-containing protein</fullName>
    </recommendedName>
</protein>
<gene>
    <name evidence="3" type="ORF">FisN_4Hh465</name>
</gene>
<dbReference type="Proteomes" id="UP000198406">
    <property type="component" value="Unassembled WGS sequence"/>
</dbReference>
<comment type="caution">
    <text evidence="3">The sequence shown here is derived from an EMBL/GenBank/DDBJ whole genome shotgun (WGS) entry which is preliminary data.</text>
</comment>
<name>A0A1Z5KIG9_FISSO</name>
<evidence type="ECO:0000313" key="4">
    <source>
        <dbReference type="Proteomes" id="UP000198406"/>
    </source>
</evidence>
<evidence type="ECO:0008006" key="5">
    <source>
        <dbReference type="Google" id="ProtNLM"/>
    </source>
</evidence>
<feature type="compositionally biased region" description="Polar residues" evidence="1">
    <location>
        <begin position="127"/>
        <end position="137"/>
    </location>
</feature>
<evidence type="ECO:0000256" key="2">
    <source>
        <dbReference type="SAM" id="SignalP"/>
    </source>
</evidence>
<dbReference type="EMBL" id="BDSP01000235">
    <property type="protein sequence ID" value="GAX26036.1"/>
    <property type="molecule type" value="Genomic_DNA"/>
</dbReference>
<keyword evidence="4" id="KW-1185">Reference proteome</keyword>
<feature type="chain" id="PRO_5013323627" description="EF-hand domain-containing protein" evidence="2">
    <location>
        <begin position="18"/>
        <end position="452"/>
    </location>
</feature>
<evidence type="ECO:0000256" key="1">
    <source>
        <dbReference type="SAM" id="MobiDB-lite"/>
    </source>
</evidence>
<reference evidence="3 4" key="1">
    <citation type="journal article" date="2015" name="Plant Cell">
        <title>Oil accumulation by the oleaginous diatom Fistulifera solaris as revealed by the genome and transcriptome.</title>
        <authorList>
            <person name="Tanaka T."/>
            <person name="Maeda Y."/>
            <person name="Veluchamy A."/>
            <person name="Tanaka M."/>
            <person name="Abida H."/>
            <person name="Marechal E."/>
            <person name="Bowler C."/>
            <person name="Muto M."/>
            <person name="Sunaga Y."/>
            <person name="Tanaka M."/>
            <person name="Yoshino T."/>
            <person name="Taniguchi T."/>
            <person name="Fukuda Y."/>
            <person name="Nemoto M."/>
            <person name="Matsumoto M."/>
            <person name="Wong P.S."/>
            <person name="Aburatani S."/>
            <person name="Fujibuchi W."/>
        </authorList>
    </citation>
    <scope>NUCLEOTIDE SEQUENCE [LARGE SCALE GENOMIC DNA]</scope>
    <source>
        <strain evidence="3 4">JPCC DA0580</strain>
    </source>
</reference>
<dbReference type="InParanoid" id="A0A1Z5KIG9"/>
<organism evidence="3 4">
    <name type="scientific">Fistulifera solaris</name>
    <name type="common">Oleaginous diatom</name>
    <dbReference type="NCBI Taxonomy" id="1519565"/>
    <lineage>
        <taxon>Eukaryota</taxon>
        <taxon>Sar</taxon>
        <taxon>Stramenopiles</taxon>
        <taxon>Ochrophyta</taxon>
        <taxon>Bacillariophyta</taxon>
        <taxon>Bacillariophyceae</taxon>
        <taxon>Bacillariophycidae</taxon>
        <taxon>Naviculales</taxon>
        <taxon>Naviculaceae</taxon>
        <taxon>Fistulifera</taxon>
    </lineage>
</organism>
<evidence type="ECO:0000313" key="3">
    <source>
        <dbReference type="EMBL" id="GAX26036.1"/>
    </source>
</evidence>
<feature type="signal peptide" evidence="2">
    <location>
        <begin position="1"/>
        <end position="17"/>
    </location>
</feature>
<feature type="region of interest" description="Disordered" evidence="1">
    <location>
        <begin position="117"/>
        <end position="137"/>
    </location>
</feature>